<dbReference type="SUPFAM" id="SSF52935">
    <property type="entry name" value="PK C-terminal domain-like"/>
    <property type="match status" value="1"/>
</dbReference>
<evidence type="ECO:0000256" key="12">
    <source>
        <dbReference type="ARBA" id="ARBA00023152"/>
    </source>
</evidence>
<accession>A0A2V3J589</accession>
<evidence type="ECO:0000256" key="6">
    <source>
        <dbReference type="ARBA" id="ARBA00022679"/>
    </source>
</evidence>
<dbReference type="PANTHER" id="PTHR11817">
    <property type="entry name" value="PYRUVATE KINASE"/>
    <property type="match status" value="1"/>
</dbReference>
<evidence type="ECO:0000256" key="3">
    <source>
        <dbReference type="ARBA" id="ARBA00004997"/>
    </source>
</evidence>
<keyword evidence="10" id="KW-0067">ATP-binding</keyword>
<dbReference type="Gene3D" id="3.20.20.60">
    <property type="entry name" value="Phosphoenolpyruvate-binding domains"/>
    <property type="match status" value="1"/>
</dbReference>
<organism evidence="17 18">
    <name type="scientific">Gracilariopsis chorda</name>
    <dbReference type="NCBI Taxonomy" id="448386"/>
    <lineage>
        <taxon>Eukaryota</taxon>
        <taxon>Rhodophyta</taxon>
        <taxon>Florideophyceae</taxon>
        <taxon>Rhodymeniophycidae</taxon>
        <taxon>Gracilariales</taxon>
        <taxon>Gracilariaceae</taxon>
        <taxon>Gracilariopsis</taxon>
    </lineage>
</organism>
<sequence>MDGTIQTLDLRKPSSSMISLRSTASTIFPNTNYFTAPSNYNMVAFTSNPCISIRRAAAPRLMATSFVQRLKPVLRAARSPAKWNAVATSRGEATSLGFSTNTIDDDQLWGVGSGRMSKIVCTIGPKTCAINNMEKLADTGMDIVRLNMSHGTHEWHKSVIDNVREINAKGRFKLGILLDTKGPEVRSGDVKAPIKVKRGQRFTWTIRKNVEEFDENTVDVSYDDFINDVHVGDTLLVDGGMSSFLCTEKTDTDVISECIDGGVLTSRRHLNVRGKSASLPAITEKDWEDIKFGMDMNVDFYALSFVKHEDDVARLKQYLRDNGCKALVLSKIESADAIHRLPQILNVSDGAMVARGDLGAEIPIEDVPLIQDEIVNINRNLRKPTIVATHMLESMITYPTPTRAEVADITEAVRQGADATMLSGETANGSYPYESLNVMATVAKSVVSRDSAMSQNDLFSPVARSPDNETAQDSRLNLAYAASTLASRLNVAAIIVFTRVGTYAKLVASTRPRCPIVALTPDENLVRRLTLFWGVKPYHIDFSNDPEETIARAINLLLEKGLTSSGDNVVITSDMLVKDKNTVNTIQVRRVR</sequence>
<dbReference type="UniPathway" id="UPA00109">
    <property type="reaction ID" value="UER00188"/>
</dbReference>
<dbReference type="InterPro" id="IPR011037">
    <property type="entry name" value="Pyrv_Knase-like_insert_dom_sf"/>
</dbReference>
<dbReference type="GO" id="GO:0000287">
    <property type="term" value="F:magnesium ion binding"/>
    <property type="evidence" value="ECO:0007669"/>
    <property type="project" value="InterPro"/>
</dbReference>
<dbReference type="GO" id="GO:0005524">
    <property type="term" value="F:ATP binding"/>
    <property type="evidence" value="ECO:0007669"/>
    <property type="project" value="UniProtKB-KW"/>
</dbReference>
<dbReference type="InterPro" id="IPR015813">
    <property type="entry name" value="Pyrv/PenolPyrv_kinase-like_dom"/>
</dbReference>
<dbReference type="InterPro" id="IPR018209">
    <property type="entry name" value="Pyrv_Knase_AS"/>
</dbReference>
<keyword evidence="9 14" id="KW-0418">Kinase</keyword>
<dbReference type="EC" id="2.7.1.40" evidence="5 14"/>
<evidence type="ECO:0000256" key="5">
    <source>
        <dbReference type="ARBA" id="ARBA00012142"/>
    </source>
</evidence>
<protein>
    <recommendedName>
        <fullName evidence="5 14">Pyruvate kinase</fullName>
        <ecNumber evidence="5 14">2.7.1.40</ecNumber>
    </recommendedName>
</protein>
<dbReference type="Proteomes" id="UP000247409">
    <property type="component" value="Unassembled WGS sequence"/>
</dbReference>
<dbReference type="PRINTS" id="PR01050">
    <property type="entry name" value="PYRUVTKNASE"/>
</dbReference>
<dbReference type="SUPFAM" id="SSF50800">
    <property type="entry name" value="PK beta-barrel domain-like"/>
    <property type="match status" value="1"/>
</dbReference>
<evidence type="ECO:0000259" key="15">
    <source>
        <dbReference type="Pfam" id="PF00224"/>
    </source>
</evidence>
<evidence type="ECO:0000256" key="8">
    <source>
        <dbReference type="ARBA" id="ARBA00022741"/>
    </source>
</evidence>
<reference evidence="17 18" key="1">
    <citation type="journal article" date="2018" name="Mol. Biol. Evol.">
        <title>Analysis of the draft genome of the red seaweed Gracilariopsis chorda provides insights into genome size evolution in Rhodophyta.</title>
        <authorList>
            <person name="Lee J."/>
            <person name="Yang E.C."/>
            <person name="Graf L."/>
            <person name="Yang J.H."/>
            <person name="Qiu H."/>
            <person name="Zel Zion U."/>
            <person name="Chan C.X."/>
            <person name="Stephens T.G."/>
            <person name="Weber A.P.M."/>
            <person name="Boo G.H."/>
            <person name="Boo S.M."/>
            <person name="Kim K.M."/>
            <person name="Shin Y."/>
            <person name="Jung M."/>
            <person name="Lee S.J."/>
            <person name="Yim H.S."/>
            <person name="Lee J.H."/>
            <person name="Bhattacharya D."/>
            <person name="Yoon H.S."/>
        </authorList>
    </citation>
    <scope>NUCLEOTIDE SEQUENCE [LARGE SCALE GENOMIC DNA]</scope>
    <source>
        <strain evidence="17 18">SKKU-2015</strain>
        <tissue evidence="17">Whole body</tissue>
    </source>
</reference>
<evidence type="ECO:0000313" key="18">
    <source>
        <dbReference type="Proteomes" id="UP000247409"/>
    </source>
</evidence>
<evidence type="ECO:0000256" key="7">
    <source>
        <dbReference type="ARBA" id="ARBA00022723"/>
    </source>
</evidence>
<evidence type="ECO:0000256" key="11">
    <source>
        <dbReference type="ARBA" id="ARBA00022842"/>
    </source>
</evidence>
<dbReference type="InterPro" id="IPR040442">
    <property type="entry name" value="Pyrv_kinase-like_dom_sf"/>
</dbReference>
<dbReference type="Gene3D" id="3.40.1380.20">
    <property type="entry name" value="Pyruvate kinase, C-terminal domain"/>
    <property type="match status" value="1"/>
</dbReference>
<keyword evidence="11 14" id="KW-0460">Magnesium</keyword>
<feature type="domain" description="Pyruvate kinase C-terminal" evidence="16">
    <location>
        <begin position="478"/>
        <end position="588"/>
    </location>
</feature>
<gene>
    <name evidence="17" type="ORF">BWQ96_00629</name>
</gene>
<comment type="cofactor">
    <cofactor evidence="1">
        <name>Mg(2+)</name>
        <dbReference type="ChEBI" id="CHEBI:18420"/>
    </cofactor>
</comment>
<dbReference type="NCBIfam" id="TIGR01064">
    <property type="entry name" value="pyruv_kin"/>
    <property type="match status" value="1"/>
</dbReference>
<keyword evidence="6 14" id="KW-0808">Transferase</keyword>
<dbReference type="PROSITE" id="PS00110">
    <property type="entry name" value="PYRUVATE_KINASE"/>
    <property type="match status" value="1"/>
</dbReference>
<feature type="domain" description="Pyruvate kinase barrel" evidence="15">
    <location>
        <begin position="115"/>
        <end position="435"/>
    </location>
</feature>
<dbReference type="AlphaFoldDB" id="A0A2V3J589"/>
<keyword evidence="18" id="KW-1185">Reference proteome</keyword>
<dbReference type="InterPro" id="IPR001697">
    <property type="entry name" value="Pyr_Knase"/>
</dbReference>
<comment type="similarity">
    <text evidence="4 14">Belongs to the pyruvate kinase family.</text>
</comment>
<comment type="pathway">
    <text evidence="3 14">Carbohydrate degradation; glycolysis; pyruvate from D-glyceraldehyde 3-phosphate: step 5/5.</text>
</comment>
<dbReference type="Gene3D" id="2.40.33.10">
    <property type="entry name" value="PK beta-barrel domain-like"/>
    <property type="match status" value="1"/>
</dbReference>
<dbReference type="STRING" id="448386.A0A2V3J589"/>
<dbReference type="GO" id="GO:0004743">
    <property type="term" value="F:pyruvate kinase activity"/>
    <property type="evidence" value="ECO:0007669"/>
    <property type="project" value="UniProtKB-EC"/>
</dbReference>
<dbReference type="InterPro" id="IPR015793">
    <property type="entry name" value="Pyrv_Knase_brl"/>
</dbReference>
<evidence type="ECO:0000256" key="4">
    <source>
        <dbReference type="ARBA" id="ARBA00008663"/>
    </source>
</evidence>
<dbReference type="InterPro" id="IPR015795">
    <property type="entry name" value="Pyrv_Knase_C"/>
</dbReference>
<dbReference type="InterPro" id="IPR036918">
    <property type="entry name" value="Pyrv_Knase_C_sf"/>
</dbReference>
<evidence type="ECO:0000313" key="17">
    <source>
        <dbReference type="EMBL" id="PXF49559.1"/>
    </source>
</evidence>
<evidence type="ECO:0000256" key="13">
    <source>
        <dbReference type="ARBA" id="ARBA00023317"/>
    </source>
</evidence>
<comment type="caution">
    <text evidence="17">The sequence shown here is derived from an EMBL/GenBank/DDBJ whole genome shotgun (WGS) entry which is preliminary data.</text>
</comment>
<dbReference type="EMBL" id="NBIV01000004">
    <property type="protein sequence ID" value="PXF49559.1"/>
    <property type="molecule type" value="Genomic_DNA"/>
</dbReference>
<evidence type="ECO:0000256" key="1">
    <source>
        <dbReference type="ARBA" id="ARBA00001946"/>
    </source>
</evidence>
<dbReference type="OrthoDB" id="108365at2759"/>
<evidence type="ECO:0000256" key="14">
    <source>
        <dbReference type="RuleBase" id="RU000504"/>
    </source>
</evidence>
<evidence type="ECO:0000256" key="10">
    <source>
        <dbReference type="ARBA" id="ARBA00022840"/>
    </source>
</evidence>
<keyword evidence="12 14" id="KW-0324">Glycolysis</keyword>
<name>A0A2V3J589_9FLOR</name>
<comment type="catalytic activity">
    <reaction evidence="14">
        <text>pyruvate + ATP = phosphoenolpyruvate + ADP + H(+)</text>
        <dbReference type="Rhea" id="RHEA:18157"/>
        <dbReference type="ChEBI" id="CHEBI:15361"/>
        <dbReference type="ChEBI" id="CHEBI:15378"/>
        <dbReference type="ChEBI" id="CHEBI:30616"/>
        <dbReference type="ChEBI" id="CHEBI:58702"/>
        <dbReference type="ChEBI" id="CHEBI:456216"/>
        <dbReference type="EC" id="2.7.1.40"/>
    </reaction>
</comment>
<dbReference type="Pfam" id="PF02887">
    <property type="entry name" value="PK_C"/>
    <property type="match status" value="1"/>
</dbReference>
<dbReference type="SUPFAM" id="SSF51621">
    <property type="entry name" value="Phosphoenolpyruvate/pyruvate domain"/>
    <property type="match status" value="1"/>
</dbReference>
<evidence type="ECO:0000259" key="16">
    <source>
        <dbReference type="Pfam" id="PF02887"/>
    </source>
</evidence>
<dbReference type="InterPro" id="IPR015806">
    <property type="entry name" value="Pyrv_Knase_insert_dom_sf"/>
</dbReference>
<dbReference type="NCBIfam" id="NF004491">
    <property type="entry name" value="PRK05826.1"/>
    <property type="match status" value="1"/>
</dbReference>
<comment type="cofactor">
    <cofactor evidence="2">
        <name>K(+)</name>
        <dbReference type="ChEBI" id="CHEBI:29103"/>
    </cofactor>
</comment>
<dbReference type="GO" id="GO:0030955">
    <property type="term" value="F:potassium ion binding"/>
    <property type="evidence" value="ECO:0007669"/>
    <property type="project" value="InterPro"/>
</dbReference>
<dbReference type="Pfam" id="PF00224">
    <property type="entry name" value="PK"/>
    <property type="match status" value="1"/>
</dbReference>
<evidence type="ECO:0000256" key="9">
    <source>
        <dbReference type="ARBA" id="ARBA00022777"/>
    </source>
</evidence>
<evidence type="ECO:0000256" key="2">
    <source>
        <dbReference type="ARBA" id="ARBA00001958"/>
    </source>
</evidence>
<keyword evidence="8" id="KW-0547">Nucleotide-binding</keyword>
<keyword evidence="7" id="KW-0479">Metal-binding</keyword>
<dbReference type="FunFam" id="3.20.20.60:FF:000025">
    <property type="entry name" value="Pyruvate kinase"/>
    <property type="match status" value="1"/>
</dbReference>
<proteinExistence type="inferred from homology"/>
<dbReference type="GO" id="GO:0016301">
    <property type="term" value="F:kinase activity"/>
    <property type="evidence" value="ECO:0007669"/>
    <property type="project" value="UniProtKB-KW"/>
</dbReference>
<keyword evidence="13 17" id="KW-0670">Pyruvate</keyword>